<organism evidence="1 2">
    <name type="scientific">Symbiodinium necroappetens</name>
    <dbReference type="NCBI Taxonomy" id="1628268"/>
    <lineage>
        <taxon>Eukaryota</taxon>
        <taxon>Sar</taxon>
        <taxon>Alveolata</taxon>
        <taxon>Dinophyceae</taxon>
        <taxon>Suessiales</taxon>
        <taxon>Symbiodiniaceae</taxon>
        <taxon>Symbiodinium</taxon>
    </lineage>
</organism>
<sequence>MNRMLADDMPPPRLAVVTAPAVDAESGWAAAAEELLGGAGDVASVVPNLDEEGGDVDPGADAAVPAQGFDWAAFNRSMRKKVLSWVTEDVSNICLMRWLMNYTTRLLARMFKLSGADWERGQQTRTDDRSYRIVEAMMQRDLDPTFEELEQAFCHVPPALPQKRWTRSTRSLSFRMLSRLSVSLDFHCASLREASPFVVAGLLLGDEVAEGVAEEILNMPRCLCDALTLKLRGMFPTPAELASKRAVAVVRGLAQLARVDVGNIECGHASVRHIVEGKSNQTWDVVLPLLSAEPWPHKTSDWRFPGCLFSSKLLINPGVATQATSVVIEY</sequence>
<dbReference type="Proteomes" id="UP000601435">
    <property type="component" value="Unassembled WGS sequence"/>
</dbReference>
<name>A0A813C1S6_9DINO</name>
<comment type="caution">
    <text evidence="1">The sequence shown here is derived from an EMBL/GenBank/DDBJ whole genome shotgun (WGS) entry which is preliminary data.</text>
</comment>
<gene>
    <name evidence="1" type="ORF">SNEC2469_LOCUS33090</name>
</gene>
<proteinExistence type="predicted"/>
<evidence type="ECO:0000313" key="2">
    <source>
        <dbReference type="Proteomes" id="UP000601435"/>
    </source>
</evidence>
<reference evidence="1" key="1">
    <citation type="submission" date="2021-02" db="EMBL/GenBank/DDBJ databases">
        <authorList>
            <person name="Dougan E. K."/>
            <person name="Rhodes N."/>
            <person name="Thang M."/>
            <person name="Chan C."/>
        </authorList>
    </citation>
    <scope>NUCLEOTIDE SEQUENCE</scope>
</reference>
<keyword evidence="2" id="KW-1185">Reference proteome</keyword>
<dbReference type="EMBL" id="CAJNJA010085903">
    <property type="protein sequence ID" value="CAE7938263.1"/>
    <property type="molecule type" value="Genomic_DNA"/>
</dbReference>
<protein>
    <submittedName>
        <fullName evidence="1">Uncharacterized protein</fullName>
    </submittedName>
</protein>
<dbReference type="AlphaFoldDB" id="A0A813C1S6"/>
<accession>A0A813C1S6</accession>
<evidence type="ECO:0000313" key="1">
    <source>
        <dbReference type="EMBL" id="CAE7938263.1"/>
    </source>
</evidence>